<feature type="transmembrane region" description="Helical" evidence="1">
    <location>
        <begin position="29"/>
        <end position="47"/>
    </location>
</feature>
<accession>A0ABU0MRX0</accession>
<keyword evidence="1" id="KW-0812">Transmembrane</keyword>
<proteinExistence type="predicted"/>
<protein>
    <submittedName>
        <fullName evidence="2">Uncharacterized protein</fullName>
    </submittedName>
</protein>
<name>A0ABU0MRX0_9PROT</name>
<evidence type="ECO:0000313" key="2">
    <source>
        <dbReference type="EMBL" id="MDQ0536225.1"/>
    </source>
</evidence>
<evidence type="ECO:0000313" key="3">
    <source>
        <dbReference type="Proteomes" id="UP001244552"/>
    </source>
</evidence>
<dbReference type="RefSeq" id="WP_209988637.1">
    <property type="nucleotide sequence ID" value="NZ_JAGINO010000025.1"/>
</dbReference>
<dbReference type="EMBL" id="JAUSVU010000024">
    <property type="protein sequence ID" value="MDQ0536225.1"/>
    <property type="molecule type" value="Genomic_DNA"/>
</dbReference>
<evidence type="ECO:0000256" key="1">
    <source>
        <dbReference type="SAM" id="Phobius"/>
    </source>
</evidence>
<reference evidence="2 3" key="1">
    <citation type="submission" date="2023-07" db="EMBL/GenBank/DDBJ databases">
        <title>Genomic Encyclopedia of Type Strains, Phase IV (KMG-IV): sequencing the most valuable type-strain genomes for metagenomic binning, comparative biology and taxonomic classification.</title>
        <authorList>
            <person name="Goeker M."/>
        </authorList>
    </citation>
    <scope>NUCLEOTIDE SEQUENCE [LARGE SCALE GENOMIC DNA]</scope>
    <source>
        <strain evidence="2 3">DSM 19922</strain>
    </source>
</reference>
<keyword evidence="1" id="KW-0472">Membrane</keyword>
<keyword evidence="1" id="KW-1133">Transmembrane helix</keyword>
<sequence>MDRVRLLLAASGVGLIGYGAWLHYPPAGFVTSGVLLFAVAMVGALRAR</sequence>
<gene>
    <name evidence="2" type="ORF">QO018_005119</name>
</gene>
<organism evidence="2 3">
    <name type="scientific">Azospirillum picis</name>
    <dbReference type="NCBI Taxonomy" id="488438"/>
    <lineage>
        <taxon>Bacteria</taxon>
        <taxon>Pseudomonadati</taxon>
        <taxon>Pseudomonadota</taxon>
        <taxon>Alphaproteobacteria</taxon>
        <taxon>Rhodospirillales</taxon>
        <taxon>Azospirillaceae</taxon>
        <taxon>Azospirillum</taxon>
    </lineage>
</organism>
<dbReference type="Proteomes" id="UP001244552">
    <property type="component" value="Unassembled WGS sequence"/>
</dbReference>
<keyword evidence="3" id="KW-1185">Reference proteome</keyword>
<comment type="caution">
    <text evidence="2">The sequence shown here is derived from an EMBL/GenBank/DDBJ whole genome shotgun (WGS) entry which is preliminary data.</text>
</comment>